<comment type="caution">
    <text evidence="2">The sequence shown here is derived from an EMBL/GenBank/DDBJ whole genome shotgun (WGS) entry which is preliminary data.</text>
</comment>
<keyword evidence="3" id="KW-1185">Reference proteome</keyword>
<organism evidence="2 3">
    <name type="scientific">Sinanodonta woodiana</name>
    <name type="common">Chinese pond mussel</name>
    <name type="synonym">Anodonta woodiana</name>
    <dbReference type="NCBI Taxonomy" id="1069815"/>
    <lineage>
        <taxon>Eukaryota</taxon>
        <taxon>Metazoa</taxon>
        <taxon>Spiralia</taxon>
        <taxon>Lophotrochozoa</taxon>
        <taxon>Mollusca</taxon>
        <taxon>Bivalvia</taxon>
        <taxon>Autobranchia</taxon>
        <taxon>Heteroconchia</taxon>
        <taxon>Palaeoheterodonta</taxon>
        <taxon>Unionida</taxon>
        <taxon>Unionoidea</taxon>
        <taxon>Unionidae</taxon>
        <taxon>Unioninae</taxon>
        <taxon>Sinanodonta</taxon>
    </lineage>
</organism>
<gene>
    <name evidence="2" type="ORF">ACJMK2_020107</name>
</gene>
<sequence>MEKTLMGSLIKKLENPDPNNTTPALTQMLKNQPELLRLDWCLKEIMKYLDDMEKDEVYVIDFLPNLKFLQNNELFTKDCVNEFKQFEAKYPVSFAINFTLPSGRLFKKTEIECAKPPIPTGAHTSPTPPAAATESGAADQLKSQSDEADASRTQKRLALYCNSAKPFIEFFQKSGRLVSVDVSCGLQEAIWSRICDFLMDLNFPHLKVAETVILFVFGDQELDNYHVFDYEMTILQMEQFFDNPREEPEKIIQVLCKEIDQCHPASRSFVVNLLNTSLTRDLMEKRKTKSIVFVDNSEKCQMNKYFKSFQSSVKETPQLRAVSSLDNEICLFPADIAEDSCKWLAGAMRELRNAT</sequence>
<evidence type="ECO:0000313" key="2">
    <source>
        <dbReference type="EMBL" id="KAL3842042.1"/>
    </source>
</evidence>
<evidence type="ECO:0000256" key="1">
    <source>
        <dbReference type="SAM" id="MobiDB-lite"/>
    </source>
</evidence>
<feature type="compositionally biased region" description="Low complexity" evidence="1">
    <location>
        <begin position="120"/>
        <end position="138"/>
    </location>
</feature>
<feature type="region of interest" description="Disordered" evidence="1">
    <location>
        <begin position="117"/>
        <end position="146"/>
    </location>
</feature>
<dbReference type="InterPro" id="IPR027417">
    <property type="entry name" value="P-loop_NTPase"/>
</dbReference>
<protein>
    <submittedName>
        <fullName evidence="2">Uncharacterized protein</fullName>
    </submittedName>
</protein>
<reference evidence="2 3" key="1">
    <citation type="submission" date="2024-11" db="EMBL/GenBank/DDBJ databases">
        <title>Chromosome-level genome assembly of the freshwater bivalve Anodonta woodiana.</title>
        <authorList>
            <person name="Chen X."/>
        </authorList>
    </citation>
    <scope>NUCLEOTIDE SEQUENCE [LARGE SCALE GENOMIC DNA]</scope>
    <source>
        <strain evidence="2">MN2024</strain>
        <tissue evidence="2">Gills</tissue>
    </source>
</reference>
<proteinExistence type="predicted"/>
<name>A0ABD3TY78_SINWO</name>
<dbReference type="Gene3D" id="3.40.50.300">
    <property type="entry name" value="P-loop containing nucleotide triphosphate hydrolases"/>
    <property type="match status" value="1"/>
</dbReference>
<dbReference type="AlphaFoldDB" id="A0ABD3TY78"/>
<dbReference type="Proteomes" id="UP001634394">
    <property type="component" value="Unassembled WGS sequence"/>
</dbReference>
<evidence type="ECO:0000313" key="3">
    <source>
        <dbReference type="Proteomes" id="UP001634394"/>
    </source>
</evidence>
<accession>A0ABD3TY78</accession>
<dbReference type="EMBL" id="JBJQND010000017">
    <property type="protein sequence ID" value="KAL3842042.1"/>
    <property type="molecule type" value="Genomic_DNA"/>
</dbReference>